<dbReference type="Proteomes" id="UP000321393">
    <property type="component" value="Unassembled WGS sequence"/>
</dbReference>
<protein>
    <submittedName>
        <fullName evidence="1">Flocculation protein FLO11-like</fullName>
    </submittedName>
</protein>
<evidence type="ECO:0000313" key="2">
    <source>
        <dbReference type="Proteomes" id="UP000321393"/>
    </source>
</evidence>
<accession>A0A5A7TI14</accession>
<proteinExistence type="predicted"/>
<reference evidence="1 2" key="1">
    <citation type="submission" date="2019-08" db="EMBL/GenBank/DDBJ databases">
        <title>Draft genome sequences of two oriental melons (Cucumis melo L. var makuwa).</title>
        <authorList>
            <person name="Kwon S.-Y."/>
        </authorList>
    </citation>
    <scope>NUCLEOTIDE SEQUENCE [LARGE SCALE GENOMIC DNA]</scope>
    <source>
        <strain evidence="2">cv. SW 3</strain>
        <tissue evidence="1">Leaf</tissue>
    </source>
</reference>
<evidence type="ECO:0000313" key="1">
    <source>
        <dbReference type="EMBL" id="KAA0042963.1"/>
    </source>
</evidence>
<comment type="caution">
    <text evidence="1">The sequence shown here is derived from an EMBL/GenBank/DDBJ whole genome shotgun (WGS) entry which is preliminary data.</text>
</comment>
<name>A0A5A7TI14_CUCMM</name>
<dbReference type="AlphaFoldDB" id="A0A5A7TI14"/>
<organism evidence="1 2">
    <name type="scientific">Cucumis melo var. makuwa</name>
    <name type="common">Oriental melon</name>
    <dbReference type="NCBI Taxonomy" id="1194695"/>
    <lineage>
        <taxon>Eukaryota</taxon>
        <taxon>Viridiplantae</taxon>
        <taxon>Streptophyta</taxon>
        <taxon>Embryophyta</taxon>
        <taxon>Tracheophyta</taxon>
        <taxon>Spermatophyta</taxon>
        <taxon>Magnoliopsida</taxon>
        <taxon>eudicotyledons</taxon>
        <taxon>Gunneridae</taxon>
        <taxon>Pentapetalae</taxon>
        <taxon>rosids</taxon>
        <taxon>fabids</taxon>
        <taxon>Cucurbitales</taxon>
        <taxon>Cucurbitaceae</taxon>
        <taxon>Benincaseae</taxon>
        <taxon>Cucumis</taxon>
    </lineage>
</organism>
<gene>
    <name evidence="1" type="ORF">E6C27_scaffold75G00350</name>
</gene>
<dbReference type="EMBL" id="SSTE01015881">
    <property type="protein sequence ID" value="KAA0042963.1"/>
    <property type="molecule type" value="Genomic_DNA"/>
</dbReference>
<sequence length="138" mass="15447">MGHFVYLVGTGVKVNVGEFIFYHLLHHVDTYAIHILICFPRLLSGFILSRHPDILTPLDTRGTAPRVISLNMRLFQGSHIPDIAVEFDQVPGGTQPPTLNPTVDQPLVLYVSLANRLLHALMAESRSLTRQISELPDR</sequence>